<evidence type="ECO:0000313" key="1">
    <source>
        <dbReference type="EMBL" id="JAD30939.1"/>
    </source>
</evidence>
<organism evidence="1">
    <name type="scientific">Arundo donax</name>
    <name type="common">Giant reed</name>
    <name type="synonym">Donax arundinaceus</name>
    <dbReference type="NCBI Taxonomy" id="35708"/>
    <lineage>
        <taxon>Eukaryota</taxon>
        <taxon>Viridiplantae</taxon>
        <taxon>Streptophyta</taxon>
        <taxon>Embryophyta</taxon>
        <taxon>Tracheophyta</taxon>
        <taxon>Spermatophyta</taxon>
        <taxon>Magnoliopsida</taxon>
        <taxon>Liliopsida</taxon>
        <taxon>Poales</taxon>
        <taxon>Poaceae</taxon>
        <taxon>PACMAD clade</taxon>
        <taxon>Arundinoideae</taxon>
        <taxon>Arundineae</taxon>
        <taxon>Arundo</taxon>
    </lineage>
</organism>
<reference evidence="1" key="1">
    <citation type="submission" date="2014-09" db="EMBL/GenBank/DDBJ databases">
        <authorList>
            <person name="Magalhaes I.L.F."/>
            <person name="Oliveira U."/>
            <person name="Santos F.R."/>
            <person name="Vidigal T.H.D.A."/>
            <person name="Brescovit A.D."/>
            <person name="Santos A.J."/>
        </authorList>
    </citation>
    <scope>NUCLEOTIDE SEQUENCE</scope>
    <source>
        <tissue evidence="1">Shoot tissue taken approximately 20 cm above the soil surface</tissue>
    </source>
</reference>
<dbReference type="AlphaFoldDB" id="A0A0A8YUX9"/>
<reference evidence="1" key="2">
    <citation type="journal article" date="2015" name="Data Brief">
        <title>Shoot transcriptome of the giant reed, Arundo donax.</title>
        <authorList>
            <person name="Barrero R.A."/>
            <person name="Guerrero F.D."/>
            <person name="Moolhuijzen P."/>
            <person name="Goolsby J.A."/>
            <person name="Tidwell J."/>
            <person name="Bellgard S.E."/>
            <person name="Bellgard M.I."/>
        </authorList>
    </citation>
    <scope>NUCLEOTIDE SEQUENCE</scope>
    <source>
        <tissue evidence="1">Shoot tissue taken approximately 20 cm above the soil surface</tissue>
    </source>
</reference>
<protein>
    <submittedName>
        <fullName evidence="1">Uncharacterized protein</fullName>
    </submittedName>
</protein>
<accession>A0A0A8YUX9</accession>
<sequence length="28" mass="3381">MWIVVCCFISQAKHMSSWCMTWFICEPI</sequence>
<dbReference type="EMBL" id="GBRH01266956">
    <property type="protein sequence ID" value="JAD30939.1"/>
    <property type="molecule type" value="Transcribed_RNA"/>
</dbReference>
<name>A0A0A8YUX9_ARUDO</name>
<proteinExistence type="predicted"/>